<sequence length="55" mass="6216">MKSYHGQRGERGSVFRHKSVIMGSALGLQSVQIWKSAVCERNISSFTNFELKTVE</sequence>
<dbReference type="EMBL" id="CADCXU010016949">
    <property type="protein sequence ID" value="CAB0005940.1"/>
    <property type="molecule type" value="Genomic_DNA"/>
</dbReference>
<evidence type="ECO:0000313" key="1">
    <source>
        <dbReference type="EMBL" id="CAB0005940.1"/>
    </source>
</evidence>
<reference evidence="1 2" key="1">
    <citation type="submission" date="2020-02" db="EMBL/GenBank/DDBJ databases">
        <authorList>
            <person name="Ferguson B K."/>
        </authorList>
    </citation>
    <scope>NUCLEOTIDE SEQUENCE [LARGE SCALE GENOMIC DNA]</scope>
</reference>
<gene>
    <name evidence="1" type="ORF">NTEN_LOCUS11417</name>
</gene>
<organism evidence="1 2">
    <name type="scientific">Nesidiocoris tenuis</name>
    <dbReference type="NCBI Taxonomy" id="355587"/>
    <lineage>
        <taxon>Eukaryota</taxon>
        <taxon>Metazoa</taxon>
        <taxon>Ecdysozoa</taxon>
        <taxon>Arthropoda</taxon>
        <taxon>Hexapoda</taxon>
        <taxon>Insecta</taxon>
        <taxon>Pterygota</taxon>
        <taxon>Neoptera</taxon>
        <taxon>Paraneoptera</taxon>
        <taxon>Hemiptera</taxon>
        <taxon>Heteroptera</taxon>
        <taxon>Panheteroptera</taxon>
        <taxon>Cimicomorpha</taxon>
        <taxon>Miridae</taxon>
        <taxon>Dicyphina</taxon>
        <taxon>Nesidiocoris</taxon>
    </lineage>
</organism>
<accession>A0A6H5GRX5</accession>
<name>A0A6H5GRX5_9HEMI</name>
<evidence type="ECO:0000313" key="2">
    <source>
        <dbReference type="Proteomes" id="UP000479000"/>
    </source>
</evidence>
<dbReference type="Proteomes" id="UP000479000">
    <property type="component" value="Unassembled WGS sequence"/>
</dbReference>
<dbReference type="AlphaFoldDB" id="A0A6H5GRX5"/>
<protein>
    <submittedName>
        <fullName evidence="1">Uncharacterized protein</fullName>
    </submittedName>
</protein>
<keyword evidence="2" id="KW-1185">Reference proteome</keyword>
<proteinExistence type="predicted"/>